<dbReference type="InterPro" id="IPR029034">
    <property type="entry name" value="Cystine-knot_cytokine"/>
</dbReference>
<dbReference type="PANTHER" id="PTHR11848">
    <property type="entry name" value="TGF-BETA FAMILY"/>
    <property type="match status" value="1"/>
</dbReference>
<feature type="compositionally biased region" description="Polar residues" evidence="14">
    <location>
        <begin position="37"/>
        <end position="53"/>
    </location>
</feature>
<keyword evidence="6" id="KW-0732">Signal</keyword>
<dbReference type="SMART" id="SM00204">
    <property type="entry name" value="TGFB"/>
    <property type="match status" value="1"/>
</dbReference>
<keyword evidence="8 13" id="KW-0339">Growth factor</keyword>
<dbReference type="PROSITE" id="PS00250">
    <property type="entry name" value="TGF_BETA_1"/>
    <property type="match status" value="1"/>
</dbReference>
<organism evidence="16">
    <name type="scientific">Capra hircus</name>
    <name type="common">Goat</name>
    <dbReference type="NCBI Taxonomy" id="9925"/>
    <lineage>
        <taxon>Eukaryota</taxon>
        <taxon>Metazoa</taxon>
        <taxon>Chordata</taxon>
        <taxon>Craniata</taxon>
        <taxon>Vertebrata</taxon>
        <taxon>Euteleostomi</taxon>
        <taxon>Mammalia</taxon>
        <taxon>Eutheria</taxon>
        <taxon>Laurasiatheria</taxon>
        <taxon>Artiodactyla</taxon>
        <taxon>Ruminantia</taxon>
        <taxon>Pecora</taxon>
        <taxon>Bovidae</taxon>
        <taxon>Caprinae</taxon>
        <taxon>Capra</taxon>
    </lineage>
</organism>
<feature type="compositionally biased region" description="Low complexity" evidence="14">
    <location>
        <begin position="148"/>
        <end position="159"/>
    </location>
</feature>
<proteinExistence type="inferred from homology"/>
<dbReference type="SUPFAM" id="SSF57501">
    <property type="entry name" value="Cystine-knot cytokines"/>
    <property type="match status" value="1"/>
</dbReference>
<dbReference type="GO" id="GO:0001503">
    <property type="term" value="P:ossification"/>
    <property type="evidence" value="ECO:0007669"/>
    <property type="project" value="UniProtKB-KW"/>
</dbReference>
<dbReference type="AlphaFoldDB" id="A0A8C2S9X2"/>
<dbReference type="PANTHER" id="PTHR11848:SF145">
    <property type="entry name" value="GROWTH_DIFFERENTIATION FACTOR 10"/>
    <property type="match status" value="1"/>
</dbReference>
<dbReference type="GO" id="GO:0005615">
    <property type="term" value="C:extracellular space"/>
    <property type="evidence" value="ECO:0007669"/>
    <property type="project" value="UniProtKB-KW"/>
</dbReference>
<evidence type="ECO:0000256" key="11">
    <source>
        <dbReference type="ARBA" id="ARBA00040122"/>
    </source>
</evidence>
<dbReference type="PROSITE" id="PS51362">
    <property type="entry name" value="TGF_BETA_2"/>
    <property type="match status" value="1"/>
</dbReference>
<dbReference type="InterPro" id="IPR001839">
    <property type="entry name" value="TGF-b_C"/>
</dbReference>
<evidence type="ECO:0000259" key="15">
    <source>
        <dbReference type="PROSITE" id="PS51362"/>
    </source>
</evidence>
<reference evidence="16" key="2">
    <citation type="submission" date="2025-08" db="UniProtKB">
        <authorList>
            <consortium name="Ensembl"/>
        </authorList>
    </citation>
    <scope>IDENTIFICATION</scope>
</reference>
<keyword evidence="3" id="KW-0202">Cytokine</keyword>
<accession>A0A8C2S9X2</accession>
<dbReference type="FunFam" id="2.10.90.10:FF:000008">
    <property type="entry name" value="Bone morphogenetic protein 3"/>
    <property type="match status" value="1"/>
</dbReference>
<dbReference type="GO" id="GO:0008083">
    <property type="term" value="F:growth factor activity"/>
    <property type="evidence" value="ECO:0007669"/>
    <property type="project" value="UniProtKB-KW"/>
</dbReference>
<dbReference type="Pfam" id="PF00019">
    <property type="entry name" value="TGF_beta"/>
    <property type="match status" value="1"/>
</dbReference>
<evidence type="ECO:0000256" key="12">
    <source>
        <dbReference type="ARBA" id="ARBA00042879"/>
    </source>
</evidence>
<feature type="region of interest" description="Disordered" evidence="14">
    <location>
        <begin position="59"/>
        <end position="173"/>
    </location>
</feature>
<sequence length="623" mass="68478">MPGEGLCSPHFCILDAHWLRDNWAGRTHIPLPPPQARLSSSRGSCHLATQSSHAIAGATRQEGPPLNASQPSRGPGQAKAPTHRSRAGSPGLRLAAGERRGRLPTPTPPTFRAHTRAHTPARARRHTRAYARRCRARDCRVGGGPEWSGRSAGSRSRAPPAAPPRPAPRTRRAERAWGCKVLPSVRPGSAQAWARLGSAWLRIAVTAGLPVRPAVRPARPGGGNTVRSFRARLEVVNQKAVYFFNLTSMQDSEMILTATFHFYAEPQWPPAREVPCKQRAKNASCRLLPPGPPARQHLLFRSLSQNTATQGLLRGAMALPPPPRGLWQAKDISLIVKAARRDGELLLSAQLDSGEKETGVPRLGPHAPYILIYANDLAVSEPNSVSVTLQRYDPFQAGDPEPGAAPNSSADPRVRRATQAPGPLQNNELPGLDERPAHTPHGQHYHKHELWPSPFRALKPRPGRKDRRKKGQDVFMASSQVLDFDEKTMQKARKKQWDEPRVCSRRYLRVDFADIGWNEWVISPKSFDAYYCSGACEFPMPKMVRPSNHATIQSIVRAVGIVPGVPEPCCVPDKMSSLGVLFLDENRNVVLKVYPNMSVETCACRDLGIKPDLMASHSPSPLL</sequence>
<feature type="compositionally biased region" description="Basic residues" evidence="14">
    <location>
        <begin position="113"/>
        <end position="135"/>
    </location>
</feature>
<keyword evidence="7" id="KW-0892">Osteogenesis</keyword>
<keyword evidence="4" id="KW-0964">Secreted</keyword>
<dbReference type="CDD" id="cd19394">
    <property type="entry name" value="TGF_beta_GDF10"/>
    <property type="match status" value="1"/>
</dbReference>
<evidence type="ECO:0000256" key="5">
    <source>
        <dbReference type="ARBA" id="ARBA00022685"/>
    </source>
</evidence>
<comment type="subcellular location">
    <subcellularLocation>
        <location evidence="1">Secreted</location>
    </subcellularLocation>
</comment>
<evidence type="ECO:0000256" key="14">
    <source>
        <dbReference type="SAM" id="MobiDB-lite"/>
    </source>
</evidence>
<dbReference type="Ensembl" id="ENSCHIT00010055715.1">
    <property type="protein sequence ID" value="ENSCHIP00010039906.1"/>
    <property type="gene ID" value="ENSCHIG00010029371.1"/>
</dbReference>
<feature type="compositionally biased region" description="Basic residues" evidence="14">
    <location>
        <begin position="458"/>
        <end position="470"/>
    </location>
</feature>
<dbReference type="PRINTS" id="PR00669">
    <property type="entry name" value="INHIBINA"/>
</dbReference>
<gene>
    <name evidence="16" type="primary">GDF2</name>
</gene>
<keyword evidence="10" id="KW-0325">Glycoprotein</keyword>
<evidence type="ECO:0000256" key="7">
    <source>
        <dbReference type="ARBA" id="ARBA00022855"/>
    </source>
</evidence>
<evidence type="ECO:0000256" key="9">
    <source>
        <dbReference type="ARBA" id="ARBA00023157"/>
    </source>
</evidence>
<dbReference type="Gene3D" id="2.10.90.10">
    <property type="entry name" value="Cystine-knot cytokines"/>
    <property type="match status" value="1"/>
</dbReference>
<protein>
    <recommendedName>
        <fullName evidence="11">Growth/differentiation factor 10</fullName>
    </recommendedName>
    <alternativeName>
        <fullName evidence="12">Bone morphogenetic protein 3B</fullName>
    </alternativeName>
</protein>
<evidence type="ECO:0000256" key="3">
    <source>
        <dbReference type="ARBA" id="ARBA00022514"/>
    </source>
</evidence>
<dbReference type="GO" id="GO:0045669">
    <property type="term" value="P:positive regulation of osteoblast differentiation"/>
    <property type="evidence" value="ECO:0007669"/>
    <property type="project" value="TreeGrafter"/>
</dbReference>
<dbReference type="InterPro" id="IPR017948">
    <property type="entry name" value="TGFb_CS"/>
</dbReference>
<feature type="domain" description="TGF-beta family profile" evidence="15">
    <location>
        <begin position="493"/>
        <end position="605"/>
    </location>
</feature>
<keyword evidence="9" id="KW-1015">Disulfide bond</keyword>
<evidence type="ECO:0000256" key="10">
    <source>
        <dbReference type="ARBA" id="ARBA00023180"/>
    </source>
</evidence>
<comment type="similarity">
    <text evidence="2 13">Belongs to the TGF-beta family.</text>
</comment>
<feature type="region of interest" description="Disordered" evidence="14">
    <location>
        <begin position="34"/>
        <end position="53"/>
    </location>
</feature>
<evidence type="ECO:0000256" key="8">
    <source>
        <dbReference type="ARBA" id="ARBA00023030"/>
    </source>
</evidence>
<evidence type="ECO:0000256" key="2">
    <source>
        <dbReference type="ARBA" id="ARBA00006656"/>
    </source>
</evidence>
<evidence type="ECO:0000313" key="16">
    <source>
        <dbReference type="Ensembl" id="ENSCHIP00010039906.1"/>
    </source>
</evidence>
<dbReference type="GO" id="GO:0005125">
    <property type="term" value="F:cytokine activity"/>
    <property type="evidence" value="ECO:0007669"/>
    <property type="project" value="UniProtKB-KW"/>
</dbReference>
<name>A0A8C2S9X2_CAPHI</name>
<evidence type="ECO:0000256" key="1">
    <source>
        <dbReference type="ARBA" id="ARBA00004613"/>
    </source>
</evidence>
<evidence type="ECO:0000256" key="6">
    <source>
        <dbReference type="ARBA" id="ARBA00022729"/>
    </source>
</evidence>
<evidence type="ECO:0000256" key="4">
    <source>
        <dbReference type="ARBA" id="ARBA00022525"/>
    </source>
</evidence>
<reference evidence="16" key="1">
    <citation type="submission" date="2019-03" db="EMBL/GenBank/DDBJ databases">
        <title>Genome sequencing and reference-guided assembly of Black Bengal Goat (Capra hircus).</title>
        <authorList>
            <person name="Siddiki A.Z."/>
            <person name="Baten A."/>
            <person name="Billah M."/>
            <person name="Alam M.A.U."/>
            <person name="Shawrob K.S.M."/>
            <person name="Saha S."/>
            <person name="Chowdhury M."/>
            <person name="Rahman A.H."/>
            <person name="Stear M."/>
            <person name="Miah G."/>
            <person name="Das G.B."/>
            <person name="Hossain M.M."/>
            <person name="Kumkum M."/>
            <person name="Islam M.S."/>
            <person name="Mollah A.M."/>
            <person name="Ahsan A."/>
            <person name="Tusar F."/>
            <person name="Khan M.K.I."/>
        </authorList>
    </citation>
    <scope>NUCLEOTIDE SEQUENCE [LARGE SCALE GENOMIC DNA]</scope>
</reference>
<dbReference type="InterPro" id="IPR015615">
    <property type="entry name" value="TGF-beta-rel"/>
</dbReference>
<keyword evidence="5" id="KW-0165">Cleavage on pair of basic residues</keyword>
<feature type="region of interest" description="Disordered" evidence="14">
    <location>
        <begin position="393"/>
        <end position="472"/>
    </location>
</feature>
<evidence type="ECO:0000256" key="13">
    <source>
        <dbReference type="RuleBase" id="RU000354"/>
    </source>
</evidence>